<feature type="compositionally biased region" description="Basic and acidic residues" evidence="1">
    <location>
        <begin position="739"/>
        <end position="751"/>
    </location>
</feature>
<dbReference type="RefSeq" id="XP_012654041.1">
    <property type="nucleotide sequence ID" value="XM_012798587.1"/>
</dbReference>
<dbReference type="AlphaFoldDB" id="W7X2G6"/>
<dbReference type="GeneID" id="24440107"/>
<sequence>MGIDILIINTHYSQLIAFQFNNQYYSSINLIQCDYIQFIESVLTNYYQKTTLLVQHMQDYYEQNDETTQFFEQEKQKSNQNSPKIIYRRRFSSNNAQLCDFIEICNNEDGKIFNDMNLKEGYIKIKNAQVNNRIYAKSVTKRRTPISFKVRGSSCQKQREEDQQNLQLNQNYAYMKQDKDNYLQAEINNQNGQKQELCNIQTNGASKKLAVSPIQFDQEEQKDYKTNFSNRFKAHSPNKAIANSFVFKIQHDQVKNQARANLETSFKSNTETLRQNRVKNKVIDSSFLTGKREGNLGYNSTATTTSFANGRIKNSATPIIDVNDVNAIDQKAIQSINPKTLPFLSSDRGINQNNHFHFGEFKISTSKATELFQNNILPKTQKQSGNNSNNNQISQSVTATITYNSKDNNQGNTNKLSNLNRTKNNTICTNQNIIYKHNRYSSNTPSKRVKGVLINSVLSENQSNKETLQASNRNSQIRKRQQIIQKQNNILANSIQHIYSNLEENAGQLSKNRRINNTTNFDSTNFQTNENSEKAKQNQASNPIQQAINKQQFNKIFVNFSKLRREGQDLGKGFLGSILTNAPKHPIYNQISQRQKNSLNVESRIIKKEKDPNQNQHCNEDDLQYPKNSNKALEMVESLVQKINSQLNDLQVNLSIMKSSNKILLDAIEQKESTEIFHQIEKYTDTTTATSSSSSKQISKIQINKLIPLMKQCFDSTYDLSDPSTIAFLQTDNEDSEQEDKNSSRETKNEIKQNYNK</sequence>
<protein>
    <submittedName>
        <fullName evidence="2">E1-E2 ATPase family protein</fullName>
    </submittedName>
</protein>
<dbReference type="Proteomes" id="UP000009168">
    <property type="component" value="Unassembled WGS sequence"/>
</dbReference>
<organism evidence="2 3">
    <name type="scientific">Tetrahymena thermophila (strain SB210)</name>
    <dbReference type="NCBI Taxonomy" id="312017"/>
    <lineage>
        <taxon>Eukaryota</taxon>
        <taxon>Sar</taxon>
        <taxon>Alveolata</taxon>
        <taxon>Ciliophora</taxon>
        <taxon>Intramacronucleata</taxon>
        <taxon>Oligohymenophorea</taxon>
        <taxon>Hymenostomatida</taxon>
        <taxon>Tetrahymenina</taxon>
        <taxon>Tetrahymenidae</taxon>
        <taxon>Tetrahymena</taxon>
    </lineage>
</organism>
<evidence type="ECO:0000313" key="3">
    <source>
        <dbReference type="Proteomes" id="UP000009168"/>
    </source>
</evidence>
<dbReference type="InParanoid" id="W7X2G6"/>
<reference evidence="3" key="1">
    <citation type="journal article" date="2006" name="PLoS Biol.">
        <title>Macronuclear genome sequence of the ciliate Tetrahymena thermophila, a model eukaryote.</title>
        <authorList>
            <person name="Eisen J.A."/>
            <person name="Coyne R.S."/>
            <person name="Wu M."/>
            <person name="Wu D."/>
            <person name="Thiagarajan M."/>
            <person name="Wortman J.R."/>
            <person name="Badger J.H."/>
            <person name="Ren Q."/>
            <person name="Amedeo P."/>
            <person name="Jones K.M."/>
            <person name="Tallon L.J."/>
            <person name="Delcher A.L."/>
            <person name="Salzberg S.L."/>
            <person name="Silva J.C."/>
            <person name="Haas B.J."/>
            <person name="Majoros W.H."/>
            <person name="Farzad M."/>
            <person name="Carlton J.M."/>
            <person name="Smith R.K. Jr."/>
            <person name="Garg J."/>
            <person name="Pearlman R.E."/>
            <person name="Karrer K.M."/>
            <person name="Sun L."/>
            <person name="Manning G."/>
            <person name="Elde N.C."/>
            <person name="Turkewitz A.P."/>
            <person name="Asai D.J."/>
            <person name="Wilkes D.E."/>
            <person name="Wang Y."/>
            <person name="Cai H."/>
            <person name="Collins K."/>
            <person name="Stewart B.A."/>
            <person name="Lee S.R."/>
            <person name="Wilamowska K."/>
            <person name="Weinberg Z."/>
            <person name="Ruzzo W.L."/>
            <person name="Wloga D."/>
            <person name="Gaertig J."/>
            <person name="Frankel J."/>
            <person name="Tsao C.-C."/>
            <person name="Gorovsky M.A."/>
            <person name="Keeling P.J."/>
            <person name="Waller R.F."/>
            <person name="Patron N.J."/>
            <person name="Cherry J.M."/>
            <person name="Stover N.A."/>
            <person name="Krieger C.J."/>
            <person name="del Toro C."/>
            <person name="Ryder H.F."/>
            <person name="Williamson S.C."/>
            <person name="Barbeau R.A."/>
            <person name="Hamilton E.P."/>
            <person name="Orias E."/>
        </authorList>
    </citation>
    <scope>NUCLEOTIDE SEQUENCE [LARGE SCALE GENOMIC DNA]</scope>
    <source>
        <strain evidence="3">SB210</strain>
    </source>
</reference>
<gene>
    <name evidence="2" type="ORF">TTHERM_000666639</name>
</gene>
<feature type="region of interest" description="Disordered" evidence="1">
    <location>
        <begin position="730"/>
        <end position="757"/>
    </location>
</feature>
<evidence type="ECO:0000313" key="2">
    <source>
        <dbReference type="EMBL" id="EWS73425.1"/>
    </source>
</evidence>
<evidence type="ECO:0000256" key="1">
    <source>
        <dbReference type="SAM" id="MobiDB-lite"/>
    </source>
</evidence>
<proteinExistence type="predicted"/>
<name>W7X2G6_TETTS</name>
<dbReference type="KEGG" id="tet:TTHERM_000666639"/>
<keyword evidence="3" id="KW-1185">Reference proteome</keyword>
<dbReference type="EMBL" id="GG662636">
    <property type="protein sequence ID" value="EWS73425.1"/>
    <property type="molecule type" value="Genomic_DNA"/>
</dbReference>
<accession>W7X2G6</accession>